<reference evidence="1" key="1">
    <citation type="journal article" date="2013" name="PLoS ONE">
        <title>Direct detection of alternative open reading frames translation products in human significantly expands the proteome.</title>
        <authorList>
            <person name="Vanderperre B."/>
            <person name="Lucier J.-F."/>
            <person name="Motard J."/>
            <person name="Tremblay G."/>
            <person name="Vanderperre S."/>
            <person name="Wisztorski M."/>
            <person name="Salzet M."/>
            <person name="Boisvert F.-M."/>
            <person name="Roucou X."/>
        </authorList>
    </citation>
    <scope>NUCLEOTIDE SEQUENCE</scope>
</reference>
<dbReference type="EMBL" id="HF584276">
    <property type="protein sequence ID" value="CCQ43773.1"/>
    <property type="molecule type" value="Genomic_DNA"/>
</dbReference>
<dbReference type="AlphaFoldDB" id="L8EBB0"/>
<name>L8EBB0_HUMAN</name>
<accession>L8EBB0</accession>
<organism evidence="1">
    <name type="scientific">Homo sapiens</name>
    <name type="common">Human</name>
    <dbReference type="NCBI Taxonomy" id="9606"/>
    <lineage>
        <taxon>Eukaryota</taxon>
        <taxon>Metazoa</taxon>
        <taxon>Chordata</taxon>
        <taxon>Craniata</taxon>
        <taxon>Vertebrata</taxon>
        <taxon>Euteleostomi</taxon>
        <taxon>Mammalia</taxon>
        <taxon>Eutheria</taxon>
        <taxon>Euarchontoglires</taxon>
        <taxon>Primates</taxon>
        <taxon>Haplorrhini</taxon>
        <taxon>Catarrhini</taxon>
        <taxon>Hominidae</taxon>
        <taxon>Homo</taxon>
    </lineage>
</organism>
<dbReference type="OrthoDB" id="9449373at2759"/>
<dbReference type="ChiTaRS" id="CARD6">
    <property type="organism name" value="human"/>
</dbReference>
<sequence length="56" mass="7002">MQKPLWKRRFMMTQSTLDMMVKRTSRIQKPQSSLVKNQVMRDQKPAFHWRRNRRKV</sequence>
<proteinExistence type="predicted"/>
<protein>
    <submittedName>
        <fullName evidence="1">Alternative protein CARD6</fullName>
    </submittedName>
</protein>
<gene>
    <name evidence="1" type="primary">CARD6</name>
</gene>
<evidence type="ECO:0000313" key="1">
    <source>
        <dbReference type="EMBL" id="CCQ43773.1"/>
    </source>
</evidence>